<gene>
    <name evidence="2" type="ORF">G5714_024558</name>
</gene>
<feature type="compositionally biased region" description="Basic residues" evidence="1">
    <location>
        <begin position="153"/>
        <end position="162"/>
    </location>
</feature>
<evidence type="ECO:0000256" key="1">
    <source>
        <dbReference type="SAM" id="MobiDB-lite"/>
    </source>
</evidence>
<proteinExistence type="predicted"/>
<dbReference type="AlphaFoldDB" id="A0A7J6BHC2"/>
<feature type="region of interest" description="Disordered" evidence="1">
    <location>
        <begin position="128"/>
        <end position="183"/>
    </location>
</feature>
<organism evidence="2 3">
    <name type="scientific">Onychostoma macrolepis</name>
    <dbReference type="NCBI Taxonomy" id="369639"/>
    <lineage>
        <taxon>Eukaryota</taxon>
        <taxon>Metazoa</taxon>
        <taxon>Chordata</taxon>
        <taxon>Craniata</taxon>
        <taxon>Vertebrata</taxon>
        <taxon>Euteleostomi</taxon>
        <taxon>Actinopterygii</taxon>
        <taxon>Neopterygii</taxon>
        <taxon>Teleostei</taxon>
        <taxon>Ostariophysi</taxon>
        <taxon>Cypriniformes</taxon>
        <taxon>Cyprinidae</taxon>
        <taxon>Acrossocheilinae</taxon>
        <taxon>Onychostoma</taxon>
    </lineage>
</organism>
<sequence length="230" mass="25044">MPSRCSALKSCRDRFEPGLLRPGMSTNHYHDHGVPLARLQTGPAACLSVQRGAGVRGRAKKHGHFSSACRRAGEQRGRQDSNLRGDPNGFLVHRLNHSATTTGTCVLCPVLVQHWRLAHLHLASSVTQPRLQASPAADKTAVPTRKPEGRTSVRGRAKKHGHFSSACRRAGEQRGRQDSNLRGDPNGFLVHRLNHSARLQGPAVLCPVLVQHWRLALAPSQLSHPAETAS</sequence>
<evidence type="ECO:0000313" key="3">
    <source>
        <dbReference type="Proteomes" id="UP000579812"/>
    </source>
</evidence>
<feature type="region of interest" description="Disordered" evidence="1">
    <location>
        <begin position="57"/>
        <end position="85"/>
    </location>
</feature>
<reference evidence="2 3" key="1">
    <citation type="submission" date="2020-04" db="EMBL/GenBank/DDBJ databases">
        <title>Chromosome-level genome assembly of a cyprinid fish Onychostoma macrolepis by integration of Nanopore Sequencing, Bionano and Hi-C technology.</title>
        <authorList>
            <person name="Wang D."/>
        </authorList>
    </citation>
    <scope>NUCLEOTIDE SEQUENCE [LARGE SCALE GENOMIC DNA]</scope>
    <source>
        <strain evidence="2">SWU-2019</strain>
        <tissue evidence="2">Muscle</tissue>
    </source>
</reference>
<dbReference type="Proteomes" id="UP000579812">
    <property type="component" value="Unassembled WGS sequence"/>
</dbReference>
<comment type="caution">
    <text evidence="2">The sequence shown here is derived from an EMBL/GenBank/DDBJ whole genome shotgun (WGS) entry which is preliminary data.</text>
</comment>
<protein>
    <submittedName>
        <fullName evidence="2">Uncharacterized protein</fullName>
    </submittedName>
</protein>
<dbReference type="EMBL" id="JAAMOB010000139">
    <property type="protein sequence ID" value="KAF4094519.1"/>
    <property type="molecule type" value="Genomic_DNA"/>
</dbReference>
<accession>A0A7J6BHC2</accession>
<feature type="compositionally biased region" description="Basic and acidic residues" evidence="1">
    <location>
        <begin position="71"/>
        <end position="83"/>
    </location>
</feature>
<feature type="compositionally biased region" description="Basic and acidic residues" evidence="1">
    <location>
        <begin position="169"/>
        <end position="181"/>
    </location>
</feature>
<keyword evidence="3" id="KW-1185">Reference proteome</keyword>
<name>A0A7J6BHC2_9TELE</name>
<evidence type="ECO:0000313" key="2">
    <source>
        <dbReference type="EMBL" id="KAF4094519.1"/>
    </source>
</evidence>